<gene>
    <name evidence="1" type="ORF">DBV15_01705</name>
</gene>
<dbReference type="Proteomes" id="UP000310200">
    <property type="component" value="Unassembled WGS sequence"/>
</dbReference>
<comment type="caution">
    <text evidence="1">The sequence shown here is derived from an EMBL/GenBank/DDBJ whole genome shotgun (WGS) entry which is preliminary data.</text>
</comment>
<reference evidence="1 2" key="1">
    <citation type="journal article" date="2019" name="Philos. Trans. R. Soc. Lond., B, Biol. Sci.">
        <title>Ant behaviour and brain gene expression of defending hosts depend on the ecological success of the intruding social parasite.</title>
        <authorList>
            <person name="Kaur R."/>
            <person name="Stoldt M."/>
            <person name="Jongepier E."/>
            <person name="Feldmeyer B."/>
            <person name="Menzel F."/>
            <person name="Bornberg-Bauer E."/>
            <person name="Foitzik S."/>
        </authorList>
    </citation>
    <scope>NUCLEOTIDE SEQUENCE [LARGE SCALE GENOMIC DNA]</scope>
    <source>
        <tissue evidence="1">Whole body</tissue>
    </source>
</reference>
<dbReference type="AlphaFoldDB" id="A0A4S2L0P7"/>
<sequence>MSGACVTTGNNTFTSASDLGTEQWVHIQIADGNYTYEPAHVSSKSPGITTKRVCPAAAINLTSPKETLFAR</sequence>
<proteinExistence type="predicted"/>
<protein>
    <submittedName>
        <fullName evidence="1">Uncharacterized protein</fullName>
    </submittedName>
</protein>
<dbReference type="EMBL" id="QBLH01000372">
    <property type="protein sequence ID" value="TGZ56165.1"/>
    <property type="molecule type" value="Genomic_DNA"/>
</dbReference>
<organism evidence="1 2">
    <name type="scientific">Temnothorax longispinosus</name>
    <dbReference type="NCBI Taxonomy" id="300112"/>
    <lineage>
        <taxon>Eukaryota</taxon>
        <taxon>Metazoa</taxon>
        <taxon>Ecdysozoa</taxon>
        <taxon>Arthropoda</taxon>
        <taxon>Hexapoda</taxon>
        <taxon>Insecta</taxon>
        <taxon>Pterygota</taxon>
        <taxon>Neoptera</taxon>
        <taxon>Endopterygota</taxon>
        <taxon>Hymenoptera</taxon>
        <taxon>Apocrita</taxon>
        <taxon>Aculeata</taxon>
        <taxon>Formicoidea</taxon>
        <taxon>Formicidae</taxon>
        <taxon>Myrmicinae</taxon>
        <taxon>Temnothorax</taxon>
    </lineage>
</organism>
<keyword evidence="2" id="KW-1185">Reference proteome</keyword>
<name>A0A4S2L0P7_9HYME</name>
<evidence type="ECO:0000313" key="1">
    <source>
        <dbReference type="EMBL" id="TGZ56165.1"/>
    </source>
</evidence>
<evidence type="ECO:0000313" key="2">
    <source>
        <dbReference type="Proteomes" id="UP000310200"/>
    </source>
</evidence>
<accession>A0A4S2L0P7</accession>